<dbReference type="InterPro" id="IPR012340">
    <property type="entry name" value="NA-bd_OB-fold"/>
</dbReference>
<dbReference type="Gene3D" id="1.10.3500.10">
    <property type="entry name" value="Tex N-terminal region-like"/>
    <property type="match status" value="2"/>
</dbReference>
<dbReference type="PROSITE" id="PS50126">
    <property type="entry name" value="S1"/>
    <property type="match status" value="1"/>
</dbReference>
<dbReference type="InterPro" id="IPR012337">
    <property type="entry name" value="RNaseH-like_sf"/>
</dbReference>
<dbReference type="PANTHER" id="PTHR10724">
    <property type="entry name" value="30S RIBOSOMAL PROTEIN S1"/>
    <property type="match status" value="1"/>
</dbReference>
<accession>A0ABQ8SNZ8</accession>
<name>A0ABQ8SNZ8_PERAM</name>
<protein>
    <recommendedName>
        <fullName evidence="2">S1 motif domain-containing protein</fullName>
    </recommendedName>
</protein>
<dbReference type="Proteomes" id="UP001148838">
    <property type="component" value="Unassembled WGS sequence"/>
</dbReference>
<sequence>MGLDRMEWKEEDMVSEMEQIELWIARNIIRLFDEDNTIPFIARYRKEMTNDMSPEKLRDVKDSYEMVKSGDHAGYSTAPLRPILRPGRVSDMLCHFDGSGLGLHLVADKISRLHTALGRQVQLLSEAYRDISHRSIKAKAATVMKNIAKLGKLTPYLERCIRGARSLNELDHIYSPFKPGSKNTLAERARQLGLEDAANAILTGSRIVYIEQLVNPEKKGLQSVKEVELGLQHIIADVISKDRGVLDFLHRMKEDAKTYIETTKARATKEPKNNAKNVKKEAGSSKDHHKDKVDVESKFENYFKFSMPVKYIKPHQQLCGTINRNLKNKARKETQIKFYKVMAVPSLLFGSETWTMTAADSKKLQAAEMKFLSSAIVGPSSEIELTKKAEHAAVEVFATNLKKLLLSPPFRGQNVLGIDPGYRNGCKIGVTSHTGNVLAMDVIYPRFGCKVDPHSDPNAFKLKDMLTKYKPHIDVSLTCEHDPKLQEYCVCPQNMPQFDSEGIPNQAPETNKPMILNGPTSRNREGSDQVSVEAKQLGHLYLSIDQETFDPSSGSLCTPAPCEVIALGNGTACRETETYLSELIQYGWFAPLDVKFTIISEQGASIYSCSPVARKEFPDTDPNTISAVSLARRLQDPLAELVKVEPKHLGVGMYQHDVPEKQLSATLDEVVVECVSFVGVDVNTASDCLLRRIAGLNSSRAEKIIEWRSANGSFINRHQLKKVKGIGAKTFEQCAGFIRIIPETIQKGSSNFSGSSQSKKTNVTDDDGENPLDRTWIHPESYSVAMKFISKCDVKLEDLGKPHFIEKVNRTNLAAELNVPEALMKLISEGLQQTPEHDLRAQFQEPLFRRGVTSMEDIQTGAILTGRVQNVTHFGSFVDIGVGQDGLIPQSRLHSVRPQLGDRVEVKVYSVDLQRRRITLDLVKIL</sequence>
<dbReference type="CDD" id="cd05685">
    <property type="entry name" value="S1_Tex"/>
    <property type="match status" value="1"/>
</dbReference>
<dbReference type="InterPro" id="IPR050437">
    <property type="entry name" value="Ribos_protein_bS1-like"/>
</dbReference>
<feature type="region of interest" description="Disordered" evidence="1">
    <location>
        <begin position="265"/>
        <end position="292"/>
    </location>
</feature>
<reference evidence="3 4" key="1">
    <citation type="journal article" date="2022" name="Allergy">
        <title>Genome assembly and annotation of Periplaneta americana reveal a comprehensive cockroach allergen profile.</title>
        <authorList>
            <person name="Wang L."/>
            <person name="Xiong Q."/>
            <person name="Saelim N."/>
            <person name="Wang L."/>
            <person name="Nong W."/>
            <person name="Wan A.T."/>
            <person name="Shi M."/>
            <person name="Liu X."/>
            <person name="Cao Q."/>
            <person name="Hui J.H.L."/>
            <person name="Sookrung N."/>
            <person name="Leung T.F."/>
            <person name="Tungtrongchitr A."/>
            <person name="Tsui S.K.W."/>
        </authorList>
    </citation>
    <scope>NUCLEOTIDE SEQUENCE [LARGE SCALE GENOMIC DNA]</scope>
    <source>
        <strain evidence="3">PWHHKU_190912</strain>
    </source>
</reference>
<evidence type="ECO:0000256" key="1">
    <source>
        <dbReference type="SAM" id="MobiDB-lite"/>
    </source>
</evidence>
<dbReference type="InterPro" id="IPR018974">
    <property type="entry name" value="Tex-like_N"/>
</dbReference>
<dbReference type="InterPro" id="IPR041692">
    <property type="entry name" value="HHH_9"/>
</dbReference>
<dbReference type="InterPro" id="IPR023323">
    <property type="entry name" value="Tex-like_dom_sf"/>
</dbReference>
<evidence type="ECO:0000313" key="4">
    <source>
        <dbReference type="Proteomes" id="UP001148838"/>
    </source>
</evidence>
<dbReference type="SUPFAM" id="SSF158832">
    <property type="entry name" value="Tex N-terminal region-like"/>
    <property type="match status" value="2"/>
</dbReference>
<evidence type="ECO:0000259" key="2">
    <source>
        <dbReference type="PROSITE" id="PS50126"/>
    </source>
</evidence>
<dbReference type="Gene3D" id="2.40.50.140">
    <property type="entry name" value="Nucleic acid-binding proteins"/>
    <property type="match status" value="1"/>
</dbReference>
<dbReference type="InterPro" id="IPR032639">
    <property type="entry name" value="Tex_YqgF"/>
</dbReference>
<dbReference type="Pfam" id="PF00575">
    <property type="entry name" value="S1"/>
    <property type="match status" value="1"/>
</dbReference>
<dbReference type="Pfam" id="PF16921">
    <property type="entry name" value="Tex_YqgF"/>
    <property type="match status" value="2"/>
</dbReference>
<feature type="domain" description="S1 motif" evidence="2">
    <location>
        <begin position="861"/>
        <end position="923"/>
    </location>
</feature>
<dbReference type="InterPro" id="IPR003029">
    <property type="entry name" value="S1_domain"/>
</dbReference>
<dbReference type="Gene3D" id="1.10.10.650">
    <property type="entry name" value="RuvA domain 2-like"/>
    <property type="match status" value="2"/>
</dbReference>
<feature type="region of interest" description="Disordered" evidence="1">
    <location>
        <begin position="749"/>
        <end position="772"/>
    </location>
</feature>
<proteinExistence type="predicted"/>
<gene>
    <name evidence="3" type="ORF">ANN_18070</name>
</gene>
<keyword evidence="4" id="KW-1185">Reference proteome</keyword>
<dbReference type="InterPro" id="IPR023319">
    <property type="entry name" value="Tex-like_HTH_dom_sf"/>
</dbReference>
<dbReference type="InterPro" id="IPR010994">
    <property type="entry name" value="RuvA_2-like"/>
</dbReference>
<dbReference type="SUPFAM" id="SSF50249">
    <property type="entry name" value="Nucleic acid-binding proteins"/>
    <property type="match status" value="1"/>
</dbReference>
<dbReference type="PANTHER" id="PTHR10724:SF10">
    <property type="entry name" value="S1 RNA-BINDING DOMAIN-CONTAINING PROTEIN 1"/>
    <property type="match status" value="1"/>
</dbReference>
<feature type="compositionally biased region" description="Low complexity" evidence="1">
    <location>
        <begin position="749"/>
        <end position="760"/>
    </location>
</feature>
<dbReference type="SMART" id="SM00316">
    <property type="entry name" value="S1"/>
    <property type="match status" value="1"/>
</dbReference>
<organism evidence="3 4">
    <name type="scientific">Periplaneta americana</name>
    <name type="common">American cockroach</name>
    <name type="synonym">Blatta americana</name>
    <dbReference type="NCBI Taxonomy" id="6978"/>
    <lineage>
        <taxon>Eukaryota</taxon>
        <taxon>Metazoa</taxon>
        <taxon>Ecdysozoa</taxon>
        <taxon>Arthropoda</taxon>
        <taxon>Hexapoda</taxon>
        <taxon>Insecta</taxon>
        <taxon>Pterygota</taxon>
        <taxon>Neoptera</taxon>
        <taxon>Polyneoptera</taxon>
        <taxon>Dictyoptera</taxon>
        <taxon>Blattodea</taxon>
        <taxon>Blattoidea</taxon>
        <taxon>Blattidae</taxon>
        <taxon>Blattinae</taxon>
        <taxon>Periplaneta</taxon>
    </lineage>
</organism>
<dbReference type="Pfam" id="PF17674">
    <property type="entry name" value="HHH_9"/>
    <property type="match status" value="1"/>
</dbReference>
<dbReference type="InterPro" id="IPR044146">
    <property type="entry name" value="S1_Tex"/>
</dbReference>
<dbReference type="Pfam" id="PF09371">
    <property type="entry name" value="Tex_N"/>
    <property type="match status" value="1"/>
</dbReference>
<comment type="caution">
    <text evidence="3">The sequence shown here is derived from an EMBL/GenBank/DDBJ whole genome shotgun (WGS) entry which is preliminary data.</text>
</comment>
<dbReference type="EMBL" id="JAJSOF020000023">
    <property type="protein sequence ID" value="KAJ4435455.1"/>
    <property type="molecule type" value="Genomic_DNA"/>
</dbReference>
<dbReference type="Pfam" id="PF12836">
    <property type="entry name" value="HHH_3"/>
    <property type="match status" value="1"/>
</dbReference>
<dbReference type="Gene3D" id="1.10.150.310">
    <property type="entry name" value="Tex RuvX-like domain-like"/>
    <property type="match status" value="1"/>
</dbReference>
<dbReference type="SUPFAM" id="SSF53098">
    <property type="entry name" value="Ribonuclease H-like"/>
    <property type="match status" value="2"/>
</dbReference>
<evidence type="ECO:0000313" key="3">
    <source>
        <dbReference type="EMBL" id="KAJ4435455.1"/>
    </source>
</evidence>
<dbReference type="SUPFAM" id="SSF47781">
    <property type="entry name" value="RuvA domain 2-like"/>
    <property type="match status" value="2"/>
</dbReference>